<dbReference type="InterPro" id="IPR018076">
    <property type="entry name" value="T2SS_GspF_dom"/>
</dbReference>
<comment type="caution">
    <text evidence="9">The sequence shown here is derived from an EMBL/GenBank/DDBJ whole genome shotgun (WGS) entry which is preliminary data.</text>
</comment>
<keyword evidence="10" id="KW-1185">Reference proteome</keyword>
<dbReference type="EMBL" id="JBBMFA010000058">
    <property type="protein sequence ID" value="MEQ2519533.1"/>
    <property type="molecule type" value="Genomic_DNA"/>
</dbReference>
<keyword evidence="4 7" id="KW-0812">Transmembrane</keyword>
<feature type="domain" description="Type II secretion system protein GspF" evidence="8">
    <location>
        <begin position="215"/>
        <end position="337"/>
    </location>
</feature>
<evidence type="ECO:0000256" key="5">
    <source>
        <dbReference type="ARBA" id="ARBA00022989"/>
    </source>
</evidence>
<dbReference type="Proteomes" id="UP001477672">
    <property type="component" value="Unassembled WGS sequence"/>
</dbReference>
<protein>
    <submittedName>
        <fullName evidence="9">Type II secretion system F family protein</fullName>
    </submittedName>
</protein>
<evidence type="ECO:0000256" key="3">
    <source>
        <dbReference type="ARBA" id="ARBA00022475"/>
    </source>
</evidence>
<feature type="domain" description="Type II secretion system protein GspF" evidence="8">
    <location>
        <begin position="13"/>
        <end position="135"/>
    </location>
</feature>
<evidence type="ECO:0000256" key="2">
    <source>
        <dbReference type="ARBA" id="ARBA00005745"/>
    </source>
</evidence>
<gene>
    <name evidence="9" type="ORF">WMO24_03685</name>
</gene>
<proteinExistence type="inferred from homology"/>
<reference evidence="9 10" key="1">
    <citation type="submission" date="2024-03" db="EMBL/GenBank/DDBJ databases">
        <title>Human intestinal bacterial collection.</title>
        <authorList>
            <person name="Pauvert C."/>
            <person name="Hitch T.C.A."/>
            <person name="Clavel T."/>
        </authorList>
    </citation>
    <scope>NUCLEOTIDE SEQUENCE [LARGE SCALE GENOMIC DNA]</scope>
    <source>
        <strain evidence="9 10">CLA-JM-H11</strain>
    </source>
</reference>
<evidence type="ECO:0000256" key="4">
    <source>
        <dbReference type="ARBA" id="ARBA00022692"/>
    </source>
</evidence>
<keyword evidence="5 7" id="KW-1133">Transmembrane helix</keyword>
<dbReference type="Pfam" id="PF00482">
    <property type="entry name" value="T2SSF"/>
    <property type="match status" value="2"/>
</dbReference>
<feature type="transmembrane region" description="Helical" evidence="7">
    <location>
        <begin position="158"/>
        <end position="184"/>
    </location>
</feature>
<dbReference type="Gene3D" id="1.20.81.30">
    <property type="entry name" value="Type II secretion system (T2SS), domain F"/>
    <property type="match status" value="2"/>
</dbReference>
<evidence type="ECO:0000256" key="6">
    <source>
        <dbReference type="ARBA" id="ARBA00023136"/>
    </source>
</evidence>
<evidence type="ECO:0000256" key="7">
    <source>
        <dbReference type="SAM" id="Phobius"/>
    </source>
</evidence>
<evidence type="ECO:0000313" key="10">
    <source>
        <dbReference type="Proteomes" id="UP001477672"/>
    </source>
</evidence>
<name>A0ABV1GCU8_9FIRM</name>
<keyword evidence="6 7" id="KW-0472">Membrane</keyword>
<dbReference type="PRINTS" id="PR00812">
    <property type="entry name" value="BCTERIALGSPF"/>
</dbReference>
<dbReference type="RefSeq" id="WP_349214964.1">
    <property type="nucleotide sequence ID" value="NZ_JBBMFA010000058.1"/>
</dbReference>
<comment type="similarity">
    <text evidence="2">Belongs to the GSP F family.</text>
</comment>
<dbReference type="InterPro" id="IPR003004">
    <property type="entry name" value="GspF/PilC"/>
</dbReference>
<organism evidence="9 10">
    <name type="scientific">Ruthenibacterium intestinale</name>
    <dbReference type="NCBI Taxonomy" id="3133163"/>
    <lineage>
        <taxon>Bacteria</taxon>
        <taxon>Bacillati</taxon>
        <taxon>Bacillota</taxon>
        <taxon>Clostridia</taxon>
        <taxon>Eubacteriales</taxon>
        <taxon>Oscillospiraceae</taxon>
        <taxon>Ruthenibacterium</taxon>
    </lineage>
</organism>
<evidence type="ECO:0000259" key="8">
    <source>
        <dbReference type="Pfam" id="PF00482"/>
    </source>
</evidence>
<dbReference type="PANTHER" id="PTHR30012:SF0">
    <property type="entry name" value="TYPE II SECRETION SYSTEM PROTEIN F-RELATED"/>
    <property type="match status" value="1"/>
</dbReference>
<evidence type="ECO:0000313" key="9">
    <source>
        <dbReference type="EMBL" id="MEQ2519533.1"/>
    </source>
</evidence>
<feature type="transmembrane region" description="Helical" evidence="7">
    <location>
        <begin position="322"/>
        <end position="345"/>
    </location>
</feature>
<dbReference type="InterPro" id="IPR042094">
    <property type="entry name" value="T2SS_GspF_sf"/>
</dbReference>
<dbReference type="PANTHER" id="PTHR30012">
    <property type="entry name" value="GENERAL SECRETION PATHWAY PROTEIN"/>
    <property type="match status" value="1"/>
</dbReference>
<accession>A0ABV1GCU8</accession>
<feature type="transmembrane region" description="Helical" evidence="7">
    <location>
        <begin position="112"/>
        <end position="138"/>
    </location>
</feature>
<comment type="subcellular location">
    <subcellularLocation>
        <location evidence="1">Cell membrane</location>
        <topology evidence="1">Multi-pass membrane protein</topology>
    </subcellularLocation>
</comment>
<keyword evidence="3" id="KW-1003">Cell membrane</keyword>
<evidence type="ECO:0000256" key="1">
    <source>
        <dbReference type="ARBA" id="ARBA00004651"/>
    </source>
</evidence>
<sequence length="346" mass="37084">MKKQLSSIAASVFCENMAMMLSAGIPVDEALSLLCEDSEQGAFHEAAQTVYRAVMTGVPLAQAVRECGLFPQYMSDMIEAGELAGRTDSVLRMLSVYYETQHRLGKKLKSAVVYPAALLLLMAVVLGILVFQVLPVFTGVYASLAGSMAASAYSYIRVAYVVGGIALGAVVVLALFLLAGLLLARTEQGKTRLLNLFEKFPLTAGAYAQLAQAQFVTALATFVASGMNTDLSMERAVQMVQHKALHEKLNCAMEKMAAGNSLAQAFYEEKIFEPLYNRMLLSGARSGQLENVLERLSKVFSAEADTRIELLIGNIEPILSGLLTLAVGLTLLSVMLPLVGILAAVG</sequence>